<dbReference type="AlphaFoldDB" id="L7VY46"/>
<dbReference type="PANTHER" id="PTHR43739:SF5">
    <property type="entry name" value="EXO-ALPHA-SIALIDASE"/>
    <property type="match status" value="1"/>
</dbReference>
<name>L7VY46_9BACT</name>
<evidence type="ECO:0000313" key="1">
    <source>
        <dbReference type="EMBL" id="AGC72003.1"/>
    </source>
</evidence>
<reference evidence="1" key="1">
    <citation type="submission" date="2012-09" db="EMBL/GenBank/DDBJ databases">
        <title>Metagenomic Characterization of a Microbial Community in Wastewater Detects High Levels of Antibiotic Resistance.</title>
        <authorList>
            <person name="Abrams M."/>
            <person name="Caldwell A."/>
            <person name="Vandaei E."/>
            <person name="Lee W."/>
            <person name="Perrott J."/>
            <person name="Khan S.Y."/>
            <person name="Ta J."/>
            <person name="Romero D."/>
            <person name="Nguyen V."/>
            <person name="Pourmand N."/>
            <person name="Ouverney C.C."/>
        </authorList>
    </citation>
    <scope>NUCLEOTIDE SEQUENCE</scope>
</reference>
<evidence type="ECO:0008006" key="2">
    <source>
        <dbReference type="Google" id="ProtNLM"/>
    </source>
</evidence>
<dbReference type="InterPro" id="IPR052025">
    <property type="entry name" value="Xyloglucanase_GH74"/>
</dbReference>
<accession>L7VY46</accession>
<dbReference type="PANTHER" id="PTHR43739">
    <property type="entry name" value="XYLOGLUCANASE (EUROFUNG)"/>
    <property type="match status" value="1"/>
</dbReference>
<sequence>MATLLLATRKGVFVVERSPVSGWTVIGHHFQGDAVTRVFADPRDGAWYAALRHGHYGVKLQKSLDRGASWTEIPAPAFPRKPEHGPWANDETPWTVELVWALAPGAANEPGVLWAGCMPAAVFRSGDGGASWQLCESFWLDERRRAWMGGGNDYPGMHSVCVDPRDSRHVTVAISCGGVWTTHDAGAKWELIGKGLEAPYTPPDLAFDPNVQDVHSISACAAEPDVIWAQHHCGVYRSVDGGVNFTRLPAPMPGDFGFVIVADPANPLRAWVVPAVSDANRYAIDGAMCVCRTDDGGQTWQQFRSGLPQHHAYHLVYRHGLALAPATGGGRTLAMASTTGGVWISDDTGEAWSTLDASLPPVAAVTWSV</sequence>
<dbReference type="InterPro" id="IPR015943">
    <property type="entry name" value="WD40/YVTN_repeat-like_dom_sf"/>
</dbReference>
<proteinExistence type="predicted"/>
<organism evidence="1">
    <name type="scientific">uncultured bacterium A1Q1_fos_36</name>
    <dbReference type="NCBI Taxonomy" id="1256573"/>
    <lineage>
        <taxon>Bacteria</taxon>
        <taxon>environmental samples</taxon>
    </lineage>
</organism>
<dbReference type="EMBL" id="JX649889">
    <property type="protein sequence ID" value="AGC72003.1"/>
    <property type="molecule type" value="Genomic_DNA"/>
</dbReference>
<dbReference type="Gene3D" id="2.130.10.10">
    <property type="entry name" value="YVTN repeat-like/Quinoprotein amine dehydrogenase"/>
    <property type="match status" value="1"/>
</dbReference>
<dbReference type="SUPFAM" id="SSF110296">
    <property type="entry name" value="Oligoxyloglucan reducing end-specific cellobiohydrolase"/>
    <property type="match status" value="1"/>
</dbReference>
<dbReference type="GO" id="GO:0010411">
    <property type="term" value="P:xyloglucan metabolic process"/>
    <property type="evidence" value="ECO:0007669"/>
    <property type="project" value="TreeGrafter"/>
</dbReference>
<protein>
    <recommendedName>
        <fullName evidence="2">Sialidase</fullName>
    </recommendedName>
</protein>